<evidence type="ECO:0000313" key="2">
    <source>
        <dbReference type="Proteomes" id="UP000027093"/>
    </source>
</evidence>
<dbReference type="AlphaFoldDB" id="A0A060HKT5"/>
<proteinExistence type="predicted"/>
<dbReference type="EMBL" id="CP007536">
    <property type="protein sequence ID" value="AIC17129.1"/>
    <property type="molecule type" value="Genomic_DNA"/>
</dbReference>
<accession>A0A060HKT5</accession>
<name>A0A060HKT5_9ARCH</name>
<evidence type="ECO:0000313" key="1">
    <source>
        <dbReference type="EMBL" id="AIC17129.1"/>
    </source>
</evidence>
<sequence length="45" mass="5252">MDMSATCGACGKKTQDYPVFCYMCNDYFCSEACHMTKHARPWQKY</sequence>
<dbReference type="HOGENOM" id="CLU_3194330_0_0_2"/>
<dbReference type="OrthoDB" id="372322at2157"/>
<keyword evidence="2" id="KW-1185">Reference proteome</keyword>
<protein>
    <submittedName>
        <fullName evidence="1">Uncharacterized protein</fullName>
    </submittedName>
</protein>
<gene>
    <name evidence="1" type="ORF">NVIE_028550</name>
</gene>
<dbReference type="RefSeq" id="WP_158385124.1">
    <property type="nucleotide sequence ID" value="NZ_CP007536.1"/>
</dbReference>
<dbReference type="GeneID" id="43502594"/>
<reference evidence="1 2" key="1">
    <citation type="journal article" date="2014" name="Int. J. Syst. Evol. Microbiol.">
        <title>Nitrososphaera viennensis gen. nov., sp. nov., an aerobic and mesophilic, ammonia-oxidizing archaeon from soil and a member of the archaeal phylum Thaumarchaeota.</title>
        <authorList>
            <person name="Stieglmeier M."/>
            <person name="Klingl A."/>
            <person name="Alves R.J."/>
            <person name="Rittmann S.K."/>
            <person name="Melcher M."/>
            <person name="Leisch N."/>
            <person name="Schleper C."/>
        </authorList>
    </citation>
    <scope>NUCLEOTIDE SEQUENCE [LARGE SCALE GENOMIC DNA]</scope>
    <source>
        <strain evidence="1">EN76</strain>
    </source>
</reference>
<dbReference type="KEGG" id="nvn:NVIE_028550"/>
<organism evidence="1 2">
    <name type="scientific">Nitrososphaera viennensis EN76</name>
    <dbReference type="NCBI Taxonomy" id="926571"/>
    <lineage>
        <taxon>Archaea</taxon>
        <taxon>Nitrososphaerota</taxon>
        <taxon>Nitrososphaeria</taxon>
        <taxon>Nitrososphaerales</taxon>
        <taxon>Nitrososphaeraceae</taxon>
        <taxon>Nitrososphaera</taxon>
    </lineage>
</organism>
<dbReference type="Proteomes" id="UP000027093">
    <property type="component" value="Chromosome"/>
</dbReference>